<dbReference type="Proteomes" id="UP000790377">
    <property type="component" value="Unassembled WGS sequence"/>
</dbReference>
<organism evidence="1 2">
    <name type="scientific">Hygrophoropsis aurantiaca</name>
    <dbReference type="NCBI Taxonomy" id="72124"/>
    <lineage>
        <taxon>Eukaryota</taxon>
        <taxon>Fungi</taxon>
        <taxon>Dikarya</taxon>
        <taxon>Basidiomycota</taxon>
        <taxon>Agaricomycotina</taxon>
        <taxon>Agaricomycetes</taxon>
        <taxon>Agaricomycetidae</taxon>
        <taxon>Boletales</taxon>
        <taxon>Coniophorineae</taxon>
        <taxon>Hygrophoropsidaceae</taxon>
        <taxon>Hygrophoropsis</taxon>
    </lineage>
</organism>
<proteinExistence type="predicted"/>
<sequence length="793" mass="89272">MEFTDTQRLALQNAQQILDSVGLSPRDLNDDSVSNASTPRAATPPSSSCSPSPVILCSQYEPPPACFFTPDEVSRKLNKVNRLTSVHARVEHPVGALVEYPQTGAIDGQSVAHIFAVDPKAFQHPRLSFQYSTGDGHGGRPNVKCFLLRDDAGMPVVCYNLKTSCDRSKLSSLLSSISTAAPPAVNSAEKEVFMKTFAFYCALRDKGCAFESDDSFSSQADDPSPDYVDADANSDNDTNFGCISASRRPAKDNKCKGKLVILVDKYQQPFIQCQFRSQSHRHHLVLRSLQEYDTQYLRALLENDTMHISEHKNNAKRGGYGPLVPCTFVASPVEQKQRCSHWHRRADGQLRQGLLEKWQHHCQSKYDIYVPNDLSKCPHVVVICMNPHSHPPPAPIKTPPPLVDLFRSILLRMEWKLADATPRRIVLDSGFMQGLRQELGWSLSTDRDPSLHDLHPSLGNLDHVRRLINTLRNERFPNGTGFDGAILLAKEHEKLPLEQRYVRCAETHSISTTTSEEFKLVICMSNSMSKHLQLSKRLSIDTSFKRLHGWQEFEIETWDLDHSRSVVGARAFTTSQSAEAHFILFRRIFEIVEQDTGVPATFYHIHGTGFESVVADGHKGQGLGLGLYCQYLCRTINLPCMYEPSRQLSELDPYDHLRRFYRLCVTHFKRNILALKGQVSEDAYIAMLSLATSEPHPNIDLTLEIIRRGSKKAAAWLKDKTHGTKFALPAVYRPKSLIPLEIWKASPSTTNGNEQAHRNINASGKLVWLYSKALIYMCYYSYYSTIIAIIALL</sequence>
<dbReference type="EMBL" id="MU268685">
    <property type="protein sequence ID" value="KAH7903935.1"/>
    <property type="molecule type" value="Genomic_DNA"/>
</dbReference>
<reference evidence="1" key="1">
    <citation type="journal article" date="2021" name="New Phytol.">
        <title>Evolutionary innovations through gain and loss of genes in the ectomycorrhizal Boletales.</title>
        <authorList>
            <person name="Wu G."/>
            <person name="Miyauchi S."/>
            <person name="Morin E."/>
            <person name="Kuo A."/>
            <person name="Drula E."/>
            <person name="Varga T."/>
            <person name="Kohler A."/>
            <person name="Feng B."/>
            <person name="Cao Y."/>
            <person name="Lipzen A."/>
            <person name="Daum C."/>
            <person name="Hundley H."/>
            <person name="Pangilinan J."/>
            <person name="Johnson J."/>
            <person name="Barry K."/>
            <person name="LaButti K."/>
            <person name="Ng V."/>
            <person name="Ahrendt S."/>
            <person name="Min B."/>
            <person name="Choi I.G."/>
            <person name="Park H."/>
            <person name="Plett J.M."/>
            <person name="Magnuson J."/>
            <person name="Spatafora J.W."/>
            <person name="Nagy L.G."/>
            <person name="Henrissat B."/>
            <person name="Grigoriev I.V."/>
            <person name="Yang Z.L."/>
            <person name="Xu J."/>
            <person name="Martin F.M."/>
        </authorList>
    </citation>
    <scope>NUCLEOTIDE SEQUENCE</scope>
    <source>
        <strain evidence="1">ATCC 28755</strain>
    </source>
</reference>
<gene>
    <name evidence="1" type="ORF">BJ138DRAFT_1019827</name>
</gene>
<evidence type="ECO:0000313" key="2">
    <source>
        <dbReference type="Proteomes" id="UP000790377"/>
    </source>
</evidence>
<comment type="caution">
    <text evidence="1">The sequence shown here is derived from an EMBL/GenBank/DDBJ whole genome shotgun (WGS) entry which is preliminary data.</text>
</comment>
<keyword evidence="2" id="KW-1185">Reference proteome</keyword>
<accession>A0ACB7ZS74</accession>
<evidence type="ECO:0000313" key="1">
    <source>
        <dbReference type="EMBL" id="KAH7903935.1"/>
    </source>
</evidence>
<name>A0ACB7ZS74_9AGAM</name>
<protein>
    <submittedName>
        <fullName evidence="1">Uncharacterized protein</fullName>
    </submittedName>
</protein>